<keyword evidence="1" id="KW-0479">Metal-binding</keyword>
<dbReference type="AlphaFoldDB" id="A0A1I3VAX4"/>
<dbReference type="RefSeq" id="WP_093888703.1">
    <property type="nucleotide sequence ID" value="NZ_FOQY01000014.1"/>
</dbReference>
<dbReference type="EMBL" id="FOQY01000014">
    <property type="protein sequence ID" value="SFJ92614.1"/>
    <property type="molecule type" value="Genomic_DNA"/>
</dbReference>
<evidence type="ECO:0000256" key="3">
    <source>
        <dbReference type="SAM" id="MobiDB-lite"/>
    </source>
</evidence>
<dbReference type="GO" id="GO:0005975">
    <property type="term" value="P:carbohydrate metabolic process"/>
    <property type="evidence" value="ECO:0007669"/>
    <property type="project" value="InterPro"/>
</dbReference>
<organism evidence="5 6">
    <name type="scientific">Streptosporangium canum</name>
    <dbReference type="NCBI Taxonomy" id="324952"/>
    <lineage>
        <taxon>Bacteria</taxon>
        <taxon>Bacillati</taxon>
        <taxon>Actinomycetota</taxon>
        <taxon>Actinomycetes</taxon>
        <taxon>Streptosporangiales</taxon>
        <taxon>Streptosporangiaceae</taxon>
        <taxon>Streptosporangium</taxon>
    </lineage>
</organism>
<dbReference type="InterPro" id="IPR011330">
    <property type="entry name" value="Glyco_hydro/deAcase_b/a-brl"/>
</dbReference>
<keyword evidence="2" id="KW-0378">Hydrolase</keyword>
<dbReference type="Pfam" id="PF01522">
    <property type="entry name" value="Polysacc_deac_1"/>
    <property type="match status" value="1"/>
</dbReference>
<protein>
    <submittedName>
        <fullName evidence="5">Peptidoglycan/xylan/chitin deacetylase, PgdA/CDA1 family</fullName>
    </submittedName>
</protein>
<dbReference type="SUPFAM" id="SSF88713">
    <property type="entry name" value="Glycoside hydrolase/deacetylase"/>
    <property type="match status" value="1"/>
</dbReference>
<dbReference type="GO" id="GO:0016810">
    <property type="term" value="F:hydrolase activity, acting on carbon-nitrogen (but not peptide) bonds"/>
    <property type="evidence" value="ECO:0007669"/>
    <property type="project" value="InterPro"/>
</dbReference>
<accession>A0A1I3VAX4</accession>
<keyword evidence="6" id="KW-1185">Reference proteome</keyword>
<proteinExistence type="predicted"/>
<dbReference type="GO" id="GO:0016020">
    <property type="term" value="C:membrane"/>
    <property type="evidence" value="ECO:0007669"/>
    <property type="project" value="TreeGrafter"/>
</dbReference>
<evidence type="ECO:0000256" key="2">
    <source>
        <dbReference type="ARBA" id="ARBA00022801"/>
    </source>
</evidence>
<sequence>MPKLRFIGGIALVAATVAGCGVAIPSPAEEDPLPSEPTMINYVDPSQVQGLSVRNMNGGDTGDRRVHVAYPSVDDAPRLSEKIRRTVTERLDRFTRDTSMNTALPHPEFNVDWQLAAASDQVIGVRLRTGESLGAGWAESRTTVWYDRVDRRALDSSALLRGDSALTELARIVRESLTGKGSRVDPRAIRPDAELFDSLSFNPRGELVVEFDDYQVAGESLGRVAVAVPAAEVAPLLSATGLRAQRAAAERARTSPPMGPDESIKAANTIKPPARSSKAGSVDCARVKCVALTYDDGPGPDTGRLLDTLARAGARATFFSAGSNAAARPELLWRMRQEGHLVANHTWSHRDLTSLSSSRIADQLDRAQYTIAQATWQVPTLMRPPYGASSVQVAAVARRLGLSVVRWSVDTEDLRDRDPGAIAGRAVSQARPGAIILMHDVHGATVDAAPEIVRRLREKGYTLVTVPELYGSRGMEPGRTYDSAASGGGSGESGSVTRALEKQAMP</sequence>
<reference evidence="6" key="1">
    <citation type="submission" date="2016-10" db="EMBL/GenBank/DDBJ databases">
        <authorList>
            <person name="Varghese N."/>
            <person name="Submissions S."/>
        </authorList>
    </citation>
    <scope>NUCLEOTIDE SEQUENCE [LARGE SCALE GENOMIC DNA]</scope>
    <source>
        <strain evidence="6">CGMCC 4.2126</strain>
    </source>
</reference>
<dbReference type="PANTHER" id="PTHR10587:SF133">
    <property type="entry name" value="CHITIN DEACETYLASE 1-RELATED"/>
    <property type="match status" value="1"/>
</dbReference>
<feature type="region of interest" description="Disordered" evidence="3">
    <location>
        <begin position="474"/>
        <end position="506"/>
    </location>
</feature>
<dbReference type="PROSITE" id="PS51677">
    <property type="entry name" value="NODB"/>
    <property type="match status" value="1"/>
</dbReference>
<dbReference type="Proteomes" id="UP000199111">
    <property type="component" value="Unassembled WGS sequence"/>
</dbReference>
<dbReference type="PROSITE" id="PS51257">
    <property type="entry name" value="PROKAR_LIPOPROTEIN"/>
    <property type="match status" value="1"/>
</dbReference>
<dbReference type="InterPro" id="IPR050248">
    <property type="entry name" value="Polysacc_deacetylase_ArnD"/>
</dbReference>
<name>A0A1I3VAX4_9ACTN</name>
<dbReference type="PANTHER" id="PTHR10587">
    <property type="entry name" value="GLYCOSYL TRANSFERASE-RELATED"/>
    <property type="match status" value="1"/>
</dbReference>
<evidence type="ECO:0000259" key="4">
    <source>
        <dbReference type="PROSITE" id="PS51677"/>
    </source>
</evidence>
<dbReference type="CDD" id="cd10917">
    <property type="entry name" value="CE4_NodB_like_6s_7s"/>
    <property type="match status" value="1"/>
</dbReference>
<evidence type="ECO:0000256" key="1">
    <source>
        <dbReference type="ARBA" id="ARBA00022723"/>
    </source>
</evidence>
<dbReference type="InterPro" id="IPR002509">
    <property type="entry name" value="NODB_dom"/>
</dbReference>
<dbReference type="Gene3D" id="3.20.20.370">
    <property type="entry name" value="Glycoside hydrolase/deacetylase"/>
    <property type="match status" value="1"/>
</dbReference>
<evidence type="ECO:0000313" key="6">
    <source>
        <dbReference type="Proteomes" id="UP000199111"/>
    </source>
</evidence>
<evidence type="ECO:0000313" key="5">
    <source>
        <dbReference type="EMBL" id="SFJ92614.1"/>
    </source>
</evidence>
<dbReference type="GO" id="GO:0046872">
    <property type="term" value="F:metal ion binding"/>
    <property type="evidence" value="ECO:0007669"/>
    <property type="project" value="UniProtKB-KW"/>
</dbReference>
<gene>
    <name evidence="5" type="ORF">SAMN05216275_11421</name>
</gene>
<feature type="domain" description="NodB homology" evidence="4">
    <location>
        <begin position="288"/>
        <end position="464"/>
    </location>
</feature>
<dbReference type="GeneID" id="96299943"/>